<dbReference type="AlphaFoldDB" id="A2EEP0"/>
<sequence length="155" mass="18065">MSVCHEVESLHQLLNVVSAFIQSGADLQEPVMVRNFVESKMKDKTVTVLDILDFLESIKFRVQCVEELNVKALYSMRWNYFLDLFIEIFSEKEIANNFGKIKNLYLLNKPKDYYDPIEHCPVLTTDDYEEAVLMPDGTYLMEENECAPVFDSFDL</sequence>
<name>A2EEP0_TRIV3</name>
<dbReference type="Proteomes" id="UP000001542">
    <property type="component" value="Unassembled WGS sequence"/>
</dbReference>
<dbReference type="SMR" id="A2EEP0"/>
<evidence type="ECO:0000313" key="2">
    <source>
        <dbReference type="Proteomes" id="UP000001542"/>
    </source>
</evidence>
<evidence type="ECO:0000313" key="1">
    <source>
        <dbReference type="EMBL" id="EAY08846.1"/>
    </source>
</evidence>
<dbReference type="VEuPathDB" id="TrichDB:TVAG_050800"/>
<proteinExistence type="predicted"/>
<reference evidence="1" key="1">
    <citation type="submission" date="2006-10" db="EMBL/GenBank/DDBJ databases">
        <authorList>
            <person name="Amadeo P."/>
            <person name="Zhao Q."/>
            <person name="Wortman J."/>
            <person name="Fraser-Liggett C."/>
            <person name="Carlton J."/>
        </authorList>
    </citation>
    <scope>NUCLEOTIDE SEQUENCE</scope>
    <source>
        <strain evidence="1">G3</strain>
    </source>
</reference>
<dbReference type="EMBL" id="DS113369">
    <property type="protein sequence ID" value="EAY08846.1"/>
    <property type="molecule type" value="Genomic_DNA"/>
</dbReference>
<dbReference type="VEuPathDB" id="TrichDB:TVAGG3_0981640"/>
<gene>
    <name evidence="1" type="ORF">TVAG_050800</name>
</gene>
<dbReference type="RefSeq" id="XP_001321069.1">
    <property type="nucleotide sequence ID" value="XM_001321034.1"/>
</dbReference>
<dbReference type="KEGG" id="tva:4766755"/>
<protein>
    <submittedName>
        <fullName evidence="1">Uncharacterized protein</fullName>
    </submittedName>
</protein>
<accession>A2EEP0</accession>
<organism evidence="1 2">
    <name type="scientific">Trichomonas vaginalis (strain ATCC PRA-98 / G3)</name>
    <dbReference type="NCBI Taxonomy" id="412133"/>
    <lineage>
        <taxon>Eukaryota</taxon>
        <taxon>Metamonada</taxon>
        <taxon>Parabasalia</taxon>
        <taxon>Trichomonadida</taxon>
        <taxon>Trichomonadidae</taxon>
        <taxon>Trichomonas</taxon>
    </lineage>
</organism>
<keyword evidence="2" id="KW-1185">Reference proteome</keyword>
<dbReference type="InParanoid" id="A2EEP0"/>
<reference evidence="1" key="2">
    <citation type="journal article" date="2007" name="Science">
        <title>Draft genome sequence of the sexually transmitted pathogen Trichomonas vaginalis.</title>
        <authorList>
            <person name="Carlton J.M."/>
            <person name="Hirt R.P."/>
            <person name="Silva J.C."/>
            <person name="Delcher A.L."/>
            <person name="Schatz M."/>
            <person name="Zhao Q."/>
            <person name="Wortman J.R."/>
            <person name="Bidwell S.L."/>
            <person name="Alsmark U.C.M."/>
            <person name="Besteiro S."/>
            <person name="Sicheritz-Ponten T."/>
            <person name="Noel C.J."/>
            <person name="Dacks J.B."/>
            <person name="Foster P.G."/>
            <person name="Simillion C."/>
            <person name="Van de Peer Y."/>
            <person name="Miranda-Saavedra D."/>
            <person name="Barton G.J."/>
            <person name="Westrop G.D."/>
            <person name="Mueller S."/>
            <person name="Dessi D."/>
            <person name="Fiori P.L."/>
            <person name="Ren Q."/>
            <person name="Paulsen I."/>
            <person name="Zhang H."/>
            <person name="Bastida-Corcuera F.D."/>
            <person name="Simoes-Barbosa A."/>
            <person name="Brown M.T."/>
            <person name="Hayes R.D."/>
            <person name="Mukherjee M."/>
            <person name="Okumura C.Y."/>
            <person name="Schneider R."/>
            <person name="Smith A.J."/>
            <person name="Vanacova S."/>
            <person name="Villalvazo M."/>
            <person name="Haas B.J."/>
            <person name="Pertea M."/>
            <person name="Feldblyum T.V."/>
            <person name="Utterback T.R."/>
            <person name="Shu C.L."/>
            <person name="Osoegawa K."/>
            <person name="de Jong P.J."/>
            <person name="Hrdy I."/>
            <person name="Horvathova L."/>
            <person name="Zubacova Z."/>
            <person name="Dolezal P."/>
            <person name="Malik S.B."/>
            <person name="Logsdon J.M. Jr."/>
            <person name="Henze K."/>
            <person name="Gupta A."/>
            <person name="Wang C.C."/>
            <person name="Dunne R.L."/>
            <person name="Upcroft J.A."/>
            <person name="Upcroft P."/>
            <person name="White O."/>
            <person name="Salzberg S.L."/>
            <person name="Tang P."/>
            <person name="Chiu C.-H."/>
            <person name="Lee Y.-S."/>
            <person name="Embley T.M."/>
            <person name="Coombs G.H."/>
            <person name="Mottram J.C."/>
            <person name="Tachezy J."/>
            <person name="Fraser-Liggett C.M."/>
            <person name="Johnson P.J."/>
        </authorList>
    </citation>
    <scope>NUCLEOTIDE SEQUENCE [LARGE SCALE GENOMIC DNA]</scope>
    <source>
        <strain evidence="1">G3</strain>
    </source>
</reference>